<keyword evidence="3" id="KW-0560">Oxidoreductase</keyword>
<dbReference type="PANTHER" id="PTHR43110:SF1">
    <property type="entry name" value="THIOL PEROXIDASE"/>
    <property type="match status" value="1"/>
</dbReference>
<keyword evidence="5" id="KW-0676">Redox-active center</keyword>
<dbReference type="RefSeq" id="WP_120773032.1">
    <property type="nucleotide sequence ID" value="NZ_CP032627.1"/>
</dbReference>
<keyword evidence="1" id="KW-0575">Peroxidase</keyword>
<evidence type="ECO:0000313" key="8">
    <source>
        <dbReference type="Proteomes" id="UP000269374"/>
    </source>
</evidence>
<dbReference type="SUPFAM" id="SSF52833">
    <property type="entry name" value="Thioredoxin-like"/>
    <property type="match status" value="1"/>
</dbReference>
<evidence type="ECO:0000259" key="6">
    <source>
        <dbReference type="PROSITE" id="PS51352"/>
    </source>
</evidence>
<evidence type="ECO:0000256" key="4">
    <source>
        <dbReference type="ARBA" id="ARBA00023157"/>
    </source>
</evidence>
<dbReference type="Gene3D" id="3.40.30.10">
    <property type="entry name" value="Glutaredoxin"/>
    <property type="match status" value="1"/>
</dbReference>
<keyword evidence="2" id="KW-0049">Antioxidant</keyword>
<dbReference type="AlphaFoldDB" id="A0A387BCW5"/>
<dbReference type="Pfam" id="PF08534">
    <property type="entry name" value="Redoxin"/>
    <property type="match status" value="1"/>
</dbReference>
<accession>A0A387BCW5</accession>
<dbReference type="InterPro" id="IPR013766">
    <property type="entry name" value="Thioredoxin_domain"/>
</dbReference>
<dbReference type="EMBL" id="CP032627">
    <property type="protein sequence ID" value="AYG01663.1"/>
    <property type="molecule type" value="Genomic_DNA"/>
</dbReference>
<protein>
    <submittedName>
        <fullName evidence="7">2-Cys peroxiredoxin</fullName>
    </submittedName>
</protein>
<name>A0A387BCW5_9LACT</name>
<dbReference type="GO" id="GO:0008379">
    <property type="term" value="F:thioredoxin peroxidase activity"/>
    <property type="evidence" value="ECO:0007669"/>
    <property type="project" value="InterPro"/>
</dbReference>
<sequence>MVQEITLHGEKVAKINPVTTGKAPDFTLTDLNGNDITLSLLTKPVLISVFPDINTRICSLQTKHFNVEAAKHTEIDFLSISNNTAQEQRNWCAAEGVDMTILADNGEFGRAYGLILDGGPLEGRLARSVFVVKDGEVIYSEILEELSEEPNYAAALAATK</sequence>
<reference evidence="7 8" key="1">
    <citation type="submission" date="2018-09" db="EMBL/GenBank/DDBJ databases">
        <title>Genome sequencing of strain 1JSPR-7.</title>
        <authorList>
            <person name="Heo J."/>
            <person name="Kim S.-J."/>
            <person name="Kwon S.-W."/>
        </authorList>
    </citation>
    <scope>NUCLEOTIDE SEQUENCE [LARGE SCALE GENOMIC DNA]</scope>
    <source>
        <strain evidence="7 8">1JSPR-7</strain>
    </source>
</reference>
<keyword evidence="8" id="KW-1185">Reference proteome</keyword>
<dbReference type="InterPro" id="IPR002065">
    <property type="entry name" value="TPX"/>
</dbReference>
<dbReference type="PANTHER" id="PTHR43110">
    <property type="entry name" value="THIOL PEROXIDASE"/>
    <property type="match status" value="1"/>
</dbReference>
<dbReference type="InterPro" id="IPR013740">
    <property type="entry name" value="Redoxin"/>
</dbReference>
<evidence type="ECO:0000256" key="2">
    <source>
        <dbReference type="ARBA" id="ARBA00022862"/>
    </source>
</evidence>
<feature type="domain" description="Thioredoxin" evidence="6">
    <location>
        <begin position="17"/>
        <end position="160"/>
    </location>
</feature>
<dbReference type="KEGG" id="lact:D7I46_11725"/>
<dbReference type="Proteomes" id="UP000269374">
    <property type="component" value="Chromosome"/>
</dbReference>
<dbReference type="PROSITE" id="PS51352">
    <property type="entry name" value="THIOREDOXIN_2"/>
    <property type="match status" value="1"/>
</dbReference>
<dbReference type="InterPro" id="IPR036249">
    <property type="entry name" value="Thioredoxin-like_sf"/>
</dbReference>
<dbReference type="OrthoDB" id="9781543at2"/>
<keyword evidence="4" id="KW-1015">Disulfide bond</keyword>
<evidence type="ECO:0000256" key="1">
    <source>
        <dbReference type="ARBA" id="ARBA00022559"/>
    </source>
</evidence>
<evidence type="ECO:0000256" key="3">
    <source>
        <dbReference type="ARBA" id="ARBA00023002"/>
    </source>
</evidence>
<evidence type="ECO:0000256" key="5">
    <source>
        <dbReference type="ARBA" id="ARBA00023284"/>
    </source>
</evidence>
<dbReference type="InterPro" id="IPR050455">
    <property type="entry name" value="Tpx_Peroxidase_subfamily"/>
</dbReference>
<evidence type="ECO:0000313" key="7">
    <source>
        <dbReference type="EMBL" id="AYG01663.1"/>
    </source>
</evidence>
<dbReference type="CDD" id="cd03014">
    <property type="entry name" value="PRX_Atyp2cys"/>
    <property type="match status" value="1"/>
</dbReference>
<gene>
    <name evidence="7" type="ORF">D7I46_11725</name>
</gene>
<organism evidence="7 8">
    <name type="scientific">Lactococcus allomyrinae</name>
    <dbReference type="NCBI Taxonomy" id="2419773"/>
    <lineage>
        <taxon>Bacteria</taxon>
        <taxon>Bacillati</taxon>
        <taxon>Bacillota</taxon>
        <taxon>Bacilli</taxon>
        <taxon>Lactobacillales</taxon>
        <taxon>Streptococcaceae</taxon>
        <taxon>Lactococcus</taxon>
    </lineage>
</organism>
<proteinExistence type="predicted"/>